<proteinExistence type="predicted"/>
<dbReference type="Pfam" id="PF13673">
    <property type="entry name" value="Acetyltransf_10"/>
    <property type="match status" value="1"/>
</dbReference>
<dbReference type="PROSITE" id="PS51186">
    <property type="entry name" value="GNAT"/>
    <property type="match status" value="1"/>
</dbReference>
<gene>
    <name evidence="2" type="ORF">PNE09_08710</name>
</gene>
<keyword evidence="2" id="KW-0808">Transferase</keyword>
<reference evidence="2" key="1">
    <citation type="submission" date="2023-01" db="EMBL/GenBank/DDBJ databases">
        <title>Human gut microbiome strain richness.</title>
        <authorList>
            <person name="Chen-Liaw A."/>
        </authorList>
    </citation>
    <scope>NUCLEOTIDE SEQUENCE</scope>
    <source>
        <strain evidence="2">1001283st1_G1_1001283B150217_161031</strain>
    </source>
</reference>
<dbReference type="InterPro" id="IPR016181">
    <property type="entry name" value="Acyl_CoA_acyltransferase"/>
</dbReference>
<dbReference type="EMBL" id="JAQLXW010000011">
    <property type="protein sequence ID" value="MDB8004148.1"/>
    <property type="molecule type" value="Genomic_DNA"/>
</dbReference>
<feature type="domain" description="N-acetyltransferase" evidence="1">
    <location>
        <begin position="1"/>
        <end position="138"/>
    </location>
</feature>
<protein>
    <submittedName>
        <fullName evidence="2">GNAT family N-acetyltransferase</fullName>
        <ecNumber evidence="2">2.3.1.-</ecNumber>
    </submittedName>
</protein>
<dbReference type="Gene3D" id="3.40.630.30">
    <property type="match status" value="1"/>
</dbReference>
<dbReference type="SUPFAM" id="SSF55729">
    <property type="entry name" value="Acyl-CoA N-acyltransferases (Nat)"/>
    <property type="match status" value="1"/>
</dbReference>
<dbReference type="InterPro" id="IPR039143">
    <property type="entry name" value="GNPNAT1-like"/>
</dbReference>
<dbReference type="AlphaFoldDB" id="A0AAW6D1S3"/>
<evidence type="ECO:0000313" key="2">
    <source>
        <dbReference type="EMBL" id="MDB8004148.1"/>
    </source>
</evidence>
<dbReference type="InterPro" id="IPR000182">
    <property type="entry name" value="GNAT_dom"/>
</dbReference>
<dbReference type="EC" id="2.3.1.-" evidence="2"/>
<dbReference type="PANTHER" id="PTHR13355">
    <property type="entry name" value="GLUCOSAMINE 6-PHOSPHATE N-ACETYLTRANSFERASE"/>
    <property type="match status" value="1"/>
</dbReference>
<comment type="caution">
    <text evidence="2">The sequence shown here is derived from an EMBL/GenBank/DDBJ whole genome shotgun (WGS) entry which is preliminary data.</text>
</comment>
<keyword evidence="2" id="KW-0012">Acyltransferase</keyword>
<dbReference type="CDD" id="cd04301">
    <property type="entry name" value="NAT_SF"/>
    <property type="match status" value="1"/>
</dbReference>
<evidence type="ECO:0000313" key="3">
    <source>
        <dbReference type="Proteomes" id="UP001210809"/>
    </source>
</evidence>
<dbReference type="Proteomes" id="UP001210809">
    <property type="component" value="Unassembled WGS sequence"/>
</dbReference>
<evidence type="ECO:0000259" key="1">
    <source>
        <dbReference type="PROSITE" id="PS51186"/>
    </source>
</evidence>
<accession>A0AAW6D1S3</accession>
<organism evidence="2 3">
    <name type="scientific">[Eubacterium] siraeum</name>
    <dbReference type="NCBI Taxonomy" id="39492"/>
    <lineage>
        <taxon>Bacteria</taxon>
        <taxon>Bacillati</taxon>
        <taxon>Bacillota</taxon>
        <taxon>Clostridia</taxon>
        <taxon>Eubacteriales</taxon>
        <taxon>Oscillospiraceae</taxon>
        <taxon>Oscillospiraceae incertae sedis</taxon>
    </lineage>
</organism>
<name>A0AAW6D1S3_9FIRM</name>
<sequence>MTFRIYDKLCEDAKQIRTEVFVSEQGFETEFDDTDSKARHIVGYDGEKPVAVCRYFYDEEHKSYMIGRIAVIKECRGLHYGDKILSFAEQKIKQDGGKSVALSAQLRASRFYEKQGYKKHGEEYYDEYCPHVLMTKVL</sequence>
<dbReference type="GO" id="GO:0008080">
    <property type="term" value="F:N-acetyltransferase activity"/>
    <property type="evidence" value="ECO:0007669"/>
    <property type="project" value="TreeGrafter"/>
</dbReference>